<gene>
    <name evidence="1" type="ORF">DPMN_132734</name>
</gene>
<keyword evidence="2" id="KW-1185">Reference proteome</keyword>
<reference evidence="1" key="1">
    <citation type="journal article" date="2019" name="bioRxiv">
        <title>The Genome of the Zebra Mussel, Dreissena polymorpha: A Resource for Invasive Species Research.</title>
        <authorList>
            <person name="McCartney M.A."/>
            <person name="Auch B."/>
            <person name="Kono T."/>
            <person name="Mallez S."/>
            <person name="Zhang Y."/>
            <person name="Obille A."/>
            <person name="Becker A."/>
            <person name="Abrahante J.E."/>
            <person name="Garbe J."/>
            <person name="Badalamenti J.P."/>
            <person name="Herman A."/>
            <person name="Mangelson H."/>
            <person name="Liachko I."/>
            <person name="Sullivan S."/>
            <person name="Sone E.D."/>
            <person name="Koren S."/>
            <person name="Silverstein K.A.T."/>
            <person name="Beckman K.B."/>
            <person name="Gohl D.M."/>
        </authorList>
    </citation>
    <scope>NUCLEOTIDE SEQUENCE</scope>
    <source>
        <strain evidence="1">Duluth1</strain>
        <tissue evidence="1">Whole animal</tissue>
    </source>
</reference>
<evidence type="ECO:0000313" key="2">
    <source>
        <dbReference type="Proteomes" id="UP000828390"/>
    </source>
</evidence>
<comment type="caution">
    <text evidence="1">The sequence shown here is derived from an EMBL/GenBank/DDBJ whole genome shotgun (WGS) entry which is preliminary data.</text>
</comment>
<organism evidence="1 2">
    <name type="scientific">Dreissena polymorpha</name>
    <name type="common">Zebra mussel</name>
    <name type="synonym">Mytilus polymorpha</name>
    <dbReference type="NCBI Taxonomy" id="45954"/>
    <lineage>
        <taxon>Eukaryota</taxon>
        <taxon>Metazoa</taxon>
        <taxon>Spiralia</taxon>
        <taxon>Lophotrochozoa</taxon>
        <taxon>Mollusca</taxon>
        <taxon>Bivalvia</taxon>
        <taxon>Autobranchia</taxon>
        <taxon>Heteroconchia</taxon>
        <taxon>Euheterodonta</taxon>
        <taxon>Imparidentia</taxon>
        <taxon>Neoheterodontei</taxon>
        <taxon>Myida</taxon>
        <taxon>Dreissenoidea</taxon>
        <taxon>Dreissenidae</taxon>
        <taxon>Dreissena</taxon>
    </lineage>
</organism>
<proteinExistence type="predicted"/>
<protein>
    <submittedName>
        <fullName evidence="1">Uncharacterized protein</fullName>
    </submittedName>
</protein>
<evidence type="ECO:0000313" key="1">
    <source>
        <dbReference type="EMBL" id="KAH3804449.1"/>
    </source>
</evidence>
<reference evidence="1" key="2">
    <citation type="submission" date="2020-11" db="EMBL/GenBank/DDBJ databases">
        <authorList>
            <person name="McCartney M.A."/>
            <person name="Auch B."/>
            <person name="Kono T."/>
            <person name="Mallez S."/>
            <person name="Becker A."/>
            <person name="Gohl D.M."/>
            <person name="Silverstein K.A.T."/>
            <person name="Koren S."/>
            <person name="Bechman K.B."/>
            <person name="Herman A."/>
            <person name="Abrahante J.E."/>
            <person name="Garbe J."/>
        </authorList>
    </citation>
    <scope>NUCLEOTIDE SEQUENCE</scope>
    <source>
        <strain evidence="1">Duluth1</strain>
        <tissue evidence="1">Whole animal</tissue>
    </source>
</reference>
<sequence length="51" mass="5592">MGVVHIYVTREVPMAIVVINGLLKHQNLKEAAFNMSCPDSFGRVTFSLGIS</sequence>
<accession>A0A9D4FVN6</accession>
<name>A0A9D4FVN6_DREPO</name>
<dbReference type="EMBL" id="JAIWYP010000006">
    <property type="protein sequence ID" value="KAH3804449.1"/>
    <property type="molecule type" value="Genomic_DNA"/>
</dbReference>
<dbReference type="AlphaFoldDB" id="A0A9D4FVN6"/>
<dbReference type="Proteomes" id="UP000828390">
    <property type="component" value="Unassembled WGS sequence"/>
</dbReference>